<dbReference type="EMBL" id="JBBKXZ010000001">
    <property type="protein sequence ID" value="MFD3393866.1"/>
    <property type="molecule type" value="Genomic_DNA"/>
</dbReference>
<dbReference type="Pfam" id="PF17127">
    <property type="entry name" value="DUF5106"/>
    <property type="match status" value="1"/>
</dbReference>
<feature type="domain" description="Thioredoxin" evidence="2">
    <location>
        <begin position="315"/>
        <end position="462"/>
    </location>
</feature>
<organism evidence="3 4">
    <name type="scientific">Aquirufa avitistagni</name>
    <dbReference type="NCBI Taxonomy" id="3104728"/>
    <lineage>
        <taxon>Bacteria</taxon>
        <taxon>Pseudomonadati</taxon>
        <taxon>Bacteroidota</taxon>
        <taxon>Cytophagia</taxon>
        <taxon>Cytophagales</taxon>
        <taxon>Flectobacillaceae</taxon>
        <taxon>Aquirufa</taxon>
    </lineage>
</organism>
<name>A0ABW6DAS4_9BACT</name>
<evidence type="ECO:0000313" key="4">
    <source>
        <dbReference type="Proteomes" id="UP001598138"/>
    </source>
</evidence>
<evidence type="ECO:0000256" key="1">
    <source>
        <dbReference type="SAM" id="SignalP"/>
    </source>
</evidence>
<dbReference type="PROSITE" id="PS51352">
    <property type="entry name" value="THIOREDOXIN_2"/>
    <property type="match status" value="1"/>
</dbReference>
<sequence length="464" mass="53698">MKFVLSISLFFLSIVGTLAQKAPSYEIKGTIKGLKNVDVYLAHYFGSSQQVIKDTARANELGQFTFKGKEALPKGLYLVSFSTTKYLDLIIGTDHFSFETDTVDVVTNMQVKGSEENAAFYTFQQEMNKQYRAMQSMTDAQQVEVTRKRIAAYQKEWMLKNQSLFVSKLIKATFEPEIPAYKNPVKNAVDSAALYKYQFSFYKKHYFDNIDLNDDRFIRSPFLQRKIEKYFEDLVVQESDSISKDADALLAKIKQTDVRKYVIYKIASTYENHNIVGTDGAFVHIAEKYYIGEPKLWDTTTVRKMKERLAVIKPLIIGKKIPEMVLTDPSGKRLMLSTIPNNYTVVFIYDPECSHCKEETPKLQAQEAFFKEKNVGVFAASIVRDKAQWQKFITEFKIESWYNGIDVHLNPKSGVEEYYTDFKNTFDVYATPVIYVLDKSKRIIGKRIPADKIQDFINFYERKK</sequence>
<dbReference type="InterPro" id="IPR000866">
    <property type="entry name" value="AhpC/TSA"/>
</dbReference>
<dbReference type="InterPro" id="IPR036249">
    <property type="entry name" value="Thioredoxin-like_sf"/>
</dbReference>
<dbReference type="SUPFAM" id="SSF52833">
    <property type="entry name" value="Thioredoxin-like"/>
    <property type="match status" value="1"/>
</dbReference>
<comment type="caution">
    <text evidence="3">The sequence shown here is derived from an EMBL/GenBank/DDBJ whole genome shotgun (WGS) entry which is preliminary data.</text>
</comment>
<gene>
    <name evidence="3" type="ORF">U0R10_04470</name>
</gene>
<reference evidence="3 4" key="1">
    <citation type="submission" date="2024-03" db="EMBL/GenBank/DDBJ databases">
        <title>Aquirufa genome sequencing.</title>
        <authorList>
            <person name="Pitt A."/>
            <person name="Hahn M.W."/>
        </authorList>
    </citation>
    <scope>NUCLEOTIDE SEQUENCE [LARGE SCALE GENOMIC DNA]</scope>
    <source>
        <strain evidence="3 4">OSTEICH-129V</strain>
    </source>
</reference>
<dbReference type="Pfam" id="PF14289">
    <property type="entry name" value="DUF4369"/>
    <property type="match status" value="1"/>
</dbReference>
<evidence type="ECO:0000259" key="2">
    <source>
        <dbReference type="PROSITE" id="PS51352"/>
    </source>
</evidence>
<keyword evidence="4" id="KW-1185">Reference proteome</keyword>
<protein>
    <submittedName>
        <fullName evidence="3">DUF4369 domain-containing protein</fullName>
    </submittedName>
</protein>
<proteinExistence type="predicted"/>
<dbReference type="Proteomes" id="UP001598138">
    <property type="component" value="Unassembled WGS sequence"/>
</dbReference>
<dbReference type="Pfam" id="PF00578">
    <property type="entry name" value="AhpC-TSA"/>
    <property type="match status" value="1"/>
</dbReference>
<dbReference type="InterPro" id="IPR025380">
    <property type="entry name" value="DUF4369"/>
</dbReference>
<keyword evidence="1" id="KW-0732">Signal</keyword>
<dbReference type="InterPro" id="IPR013766">
    <property type="entry name" value="Thioredoxin_domain"/>
</dbReference>
<dbReference type="InterPro" id="IPR033395">
    <property type="entry name" value="DUF5106"/>
</dbReference>
<accession>A0ABW6DAS4</accession>
<feature type="chain" id="PRO_5045930385" evidence="1">
    <location>
        <begin position="22"/>
        <end position="464"/>
    </location>
</feature>
<evidence type="ECO:0000313" key="3">
    <source>
        <dbReference type="EMBL" id="MFD3393866.1"/>
    </source>
</evidence>
<dbReference type="RefSeq" id="WP_377982745.1">
    <property type="nucleotide sequence ID" value="NZ_JBBKXZ010000001.1"/>
</dbReference>
<dbReference type="Gene3D" id="3.40.30.10">
    <property type="entry name" value="Glutaredoxin"/>
    <property type="match status" value="1"/>
</dbReference>
<feature type="signal peptide" evidence="1">
    <location>
        <begin position="1"/>
        <end position="21"/>
    </location>
</feature>